<reference evidence="11 12" key="1">
    <citation type="submission" date="2020-08" db="EMBL/GenBank/DDBJ databases">
        <title>Sequencing the genomes of 1000 actinobacteria strains.</title>
        <authorList>
            <person name="Klenk H.-P."/>
        </authorList>
    </citation>
    <scope>NUCLEOTIDE SEQUENCE [LARGE SCALE GENOMIC DNA]</scope>
    <source>
        <strain evidence="11 12">DSM 44772</strain>
    </source>
</reference>
<dbReference type="RefSeq" id="WP_184883370.1">
    <property type="nucleotide sequence ID" value="NZ_BMRO01000006.1"/>
</dbReference>
<protein>
    <recommendedName>
        <fullName evidence="2">histidine kinase</fullName>
        <ecNumber evidence="2">2.7.13.3</ecNumber>
    </recommendedName>
</protein>
<dbReference type="InterPro" id="IPR013587">
    <property type="entry name" value="Nitrate/nitrite_sensing"/>
</dbReference>
<evidence type="ECO:0000313" key="12">
    <source>
        <dbReference type="Proteomes" id="UP000549343"/>
    </source>
</evidence>
<name>A0A7W7MXA8_9ACTN</name>
<dbReference type="EMBL" id="JACHMV010000001">
    <property type="protein sequence ID" value="MBB4774621.1"/>
    <property type="molecule type" value="Genomic_DNA"/>
</dbReference>
<dbReference type="InterPro" id="IPR036890">
    <property type="entry name" value="HATPase_C_sf"/>
</dbReference>
<dbReference type="Pfam" id="PF02518">
    <property type="entry name" value="HATPase_c"/>
    <property type="match status" value="1"/>
</dbReference>
<evidence type="ECO:0000259" key="10">
    <source>
        <dbReference type="PROSITE" id="PS50109"/>
    </source>
</evidence>
<gene>
    <name evidence="11" type="ORF">F4557_003039</name>
</gene>
<feature type="compositionally biased region" description="Basic and acidic residues" evidence="8">
    <location>
        <begin position="697"/>
        <end position="708"/>
    </location>
</feature>
<dbReference type="SUPFAM" id="SSF55874">
    <property type="entry name" value="ATPase domain of HSP90 chaperone/DNA topoisomerase II/histidine kinase"/>
    <property type="match status" value="1"/>
</dbReference>
<feature type="compositionally biased region" description="Acidic residues" evidence="8">
    <location>
        <begin position="709"/>
        <end position="719"/>
    </location>
</feature>
<evidence type="ECO:0000256" key="7">
    <source>
        <dbReference type="ARBA" id="ARBA00022989"/>
    </source>
</evidence>
<feature type="compositionally biased region" description="Acidic residues" evidence="8">
    <location>
        <begin position="753"/>
        <end position="762"/>
    </location>
</feature>
<feature type="domain" description="Histidine kinase" evidence="10">
    <location>
        <begin position="527"/>
        <end position="632"/>
    </location>
</feature>
<dbReference type="GO" id="GO:0004673">
    <property type="term" value="F:protein histidine kinase activity"/>
    <property type="evidence" value="ECO:0007669"/>
    <property type="project" value="UniProtKB-EC"/>
</dbReference>
<accession>A0A7W7MXA8</accession>
<evidence type="ECO:0000256" key="2">
    <source>
        <dbReference type="ARBA" id="ARBA00012438"/>
    </source>
</evidence>
<feature type="compositionally biased region" description="Pro residues" evidence="8">
    <location>
        <begin position="677"/>
        <end position="691"/>
    </location>
</feature>
<dbReference type="InterPro" id="IPR005467">
    <property type="entry name" value="His_kinase_dom"/>
</dbReference>
<evidence type="ECO:0000256" key="5">
    <source>
        <dbReference type="ARBA" id="ARBA00022692"/>
    </source>
</evidence>
<evidence type="ECO:0000313" key="11">
    <source>
        <dbReference type="EMBL" id="MBB4774621.1"/>
    </source>
</evidence>
<keyword evidence="5 9" id="KW-0812">Transmembrane</keyword>
<dbReference type="PROSITE" id="PS50109">
    <property type="entry name" value="HIS_KIN"/>
    <property type="match status" value="1"/>
</dbReference>
<evidence type="ECO:0000256" key="4">
    <source>
        <dbReference type="ARBA" id="ARBA00022679"/>
    </source>
</evidence>
<dbReference type="Gene3D" id="3.30.565.10">
    <property type="entry name" value="Histidine kinase-like ATPase, C-terminal domain"/>
    <property type="match status" value="1"/>
</dbReference>
<dbReference type="InterPro" id="IPR050428">
    <property type="entry name" value="TCS_sensor_his_kinase"/>
</dbReference>
<evidence type="ECO:0000256" key="3">
    <source>
        <dbReference type="ARBA" id="ARBA00022553"/>
    </source>
</evidence>
<feature type="transmembrane region" description="Helical" evidence="9">
    <location>
        <begin position="313"/>
        <end position="339"/>
    </location>
</feature>
<dbReference type="PANTHER" id="PTHR45436">
    <property type="entry name" value="SENSOR HISTIDINE KINASE YKOH"/>
    <property type="match status" value="1"/>
</dbReference>
<keyword evidence="6 11" id="KW-0418">Kinase</keyword>
<keyword evidence="3" id="KW-0597">Phosphoprotein</keyword>
<dbReference type="AlphaFoldDB" id="A0A7W7MXA8"/>
<evidence type="ECO:0000256" key="8">
    <source>
        <dbReference type="SAM" id="MobiDB-lite"/>
    </source>
</evidence>
<comment type="catalytic activity">
    <reaction evidence="1">
        <text>ATP + protein L-histidine = ADP + protein N-phospho-L-histidine.</text>
        <dbReference type="EC" id="2.7.13.3"/>
    </reaction>
</comment>
<feature type="compositionally biased region" description="Low complexity" evidence="8">
    <location>
        <begin position="663"/>
        <end position="676"/>
    </location>
</feature>
<comment type="caution">
    <text evidence="11">The sequence shown here is derived from an EMBL/GenBank/DDBJ whole genome shotgun (WGS) entry which is preliminary data.</text>
</comment>
<dbReference type="GO" id="GO:0000160">
    <property type="term" value="P:phosphorelay signal transduction system"/>
    <property type="evidence" value="ECO:0007669"/>
    <property type="project" value="TreeGrafter"/>
</dbReference>
<feature type="compositionally biased region" description="Basic and acidic residues" evidence="8">
    <location>
        <begin position="779"/>
        <end position="799"/>
    </location>
</feature>
<dbReference type="PANTHER" id="PTHR45436:SF5">
    <property type="entry name" value="SENSOR HISTIDINE KINASE TRCS"/>
    <property type="match status" value="1"/>
</dbReference>
<evidence type="ECO:0000256" key="1">
    <source>
        <dbReference type="ARBA" id="ARBA00000085"/>
    </source>
</evidence>
<dbReference type="GO" id="GO:0005886">
    <property type="term" value="C:plasma membrane"/>
    <property type="evidence" value="ECO:0007669"/>
    <property type="project" value="TreeGrafter"/>
</dbReference>
<keyword evidence="9" id="KW-0472">Membrane</keyword>
<proteinExistence type="predicted"/>
<dbReference type="Proteomes" id="UP000549343">
    <property type="component" value="Unassembled WGS sequence"/>
</dbReference>
<evidence type="ECO:0000256" key="9">
    <source>
        <dbReference type="SAM" id="Phobius"/>
    </source>
</evidence>
<dbReference type="EC" id="2.7.13.3" evidence="2"/>
<evidence type="ECO:0000256" key="6">
    <source>
        <dbReference type="ARBA" id="ARBA00022777"/>
    </source>
</evidence>
<dbReference type="Pfam" id="PF08376">
    <property type="entry name" value="NIT"/>
    <property type="match status" value="1"/>
</dbReference>
<sequence>MAGTEQAQESRRRSRTRPIGRRIMPLLAIPLVSLLVLWAFSAVPAISEAVRQNRYAADYDRVGDPSRYAMQAVQAERAAAVGMLAGDSAAATQKFLATSAKTDQVTAAFRAAALSPEATANMDADALQRMRSTTAQFDRLADVRSRVNARSISVLDAINAYSGVLDNTARLLSTLATLEDVTVFAQNKGVLYLFWSHDFLLREDLLLSSLRGRLKSDERAAFADWAGGRTNLFQLGSIQLSGRASQTARALVDAPSYNEYAALERSVVRQGRAPDPQRWKATTTEAGQIWLGTVLKASEVIRQDDVEPADRRIWLRVYLTGGVGLLTVIASIALSLLFARRLARELRRLRRSAQELANERLPRVVERLRRGEHVDLEAETPRPETGQTREVALVGEALDTVQRTAISTAIGEADLRASINRVFINLSWRSQSLLHRQLRLLDQMERRAASPEELDDLFRLDHLTTRMRRHAEGLVILAGSPTVRAWDHPVAAEDVVRAAIAEVEDYTRVEVTGASSAAVTGGVVADVIHLLAELIENAASFSPPTTEVTVKVESVANGLAVEVVDRGIGLAAEEREELNRRLASSAEFDLADTERLGLFVVARLAARHRIRVSLQPSVYGGTTAVVLVPHTLVVVDEEWRLTDGAGELLPQGAGAAAGGGLRLGRPARPALPAAPHGQPPPAHPASAPPDAPAGGENGERRRAEHRDGDPEDAEAEDSEVTGRLPRRVRQRALAPQLRRSREGGVARPGQAADPDDDFDEPSPELSRDLMSSLQSGWLRGRDAEDTAGNDDPRDEWGES</sequence>
<dbReference type="Gene3D" id="6.10.340.10">
    <property type="match status" value="1"/>
</dbReference>
<keyword evidence="4" id="KW-0808">Transferase</keyword>
<feature type="region of interest" description="Disordered" evidence="8">
    <location>
        <begin position="655"/>
        <end position="799"/>
    </location>
</feature>
<keyword evidence="7 9" id="KW-1133">Transmembrane helix</keyword>
<dbReference type="InterPro" id="IPR003594">
    <property type="entry name" value="HATPase_dom"/>
</dbReference>
<dbReference type="SMART" id="SM00387">
    <property type="entry name" value="HATPase_c"/>
    <property type="match status" value="1"/>
</dbReference>
<organism evidence="11 12">
    <name type="scientific">Actinomadura livida</name>
    <dbReference type="NCBI Taxonomy" id="79909"/>
    <lineage>
        <taxon>Bacteria</taxon>
        <taxon>Bacillati</taxon>
        <taxon>Actinomycetota</taxon>
        <taxon>Actinomycetes</taxon>
        <taxon>Streptosporangiales</taxon>
        <taxon>Thermomonosporaceae</taxon>
        <taxon>Actinomadura</taxon>
    </lineage>
</organism>